<gene>
    <name evidence="2" type="ORF">QG404_05465</name>
</gene>
<keyword evidence="3" id="KW-1185">Reference proteome</keyword>
<dbReference type="Pfam" id="PF13302">
    <property type="entry name" value="Acetyltransf_3"/>
    <property type="match status" value="1"/>
</dbReference>
<evidence type="ECO:0000313" key="3">
    <source>
        <dbReference type="Proteomes" id="UP001231859"/>
    </source>
</evidence>
<evidence type="ECO:0000313" key="2">
    <source>
        <dbReference type="EMBL" id="WGO84340.1"/>
    </source>
</evidence>
<name>A0ABY8P4C0_9GAMM</name>
<organism evidence="2 3">
    <name type="scientific">Arsenophonus apicola</name>
    <dbReference type="NCBI Taxonomy" id="2879119"/>
    <lineage>
        <taxon>Bacteria</taxon>
        <taxon>Pseudomonadati</taxon>
        <taxon>Pseudomonadota</taxon>
        <taxon>Gammaproteobacteria</taxon>
        <taxon>Enterobacterales</taxon>
        <taxon>Morganellaceae</taxon>
        <taxon>Arsenophonus</taxon>
    </lineage>
</organism>
<dbReference type="PANTHER" id="PTHR43792">
    <property type="entry name" value="GNAT FAMILY, PUTATIVE (AFU_ORTHOLOGUE AFUA_3G00765)-RELATED-RELATED"/>
    <property type="match status" value="1"/>
</dbReference>
<proteinExistence type="predicted"/>
<dbReference type="SUPFAM" id="SSF55729">
    <property type="entry name" value="Acyl-CoA N-acyltransferases (Nat)"/>
    <property type="match status" value="1"/>
</dbReference>
<dbReference type="PROSITE" id="PS51186">
    <property type="entry name" value="GNAT"/>
    <property type="match status" value="1"/>
</dbReference>
<dbReference type="InterPro" id="IPR000182">
    <property type="entry name" value="GNAT_dom"/>
</dbReference>
<dbReference type="InterPro" id="IPR016181">
    <property type="entry name" value="Acyl_CoA_acyltransferase"/>
</dbReference>
<protein>
    <submittedName>
        <fullName evidence="2">GNAT family N-acetyltransferase</fullName>
    </submittedName>
</protein>
<dbReference type="PANTHER" id="PTHR43792:SF1">
    <property type="entry name" value="N-ACETYLTRANSFERASE DOMAIN-CONTAINING PROTEIN"/>
    <property type="match status" value="1"/>
</dbReference>
<feature type="domain" description="N-acetyltransferase" evidence="1">
    <location>
        <begin position="10"/>
        <end position="179"/>
    </location>
</feature>
<dbReference type="Gene3D" id="3.40.630.30">
    <property type="match status" value="1"/>
</dbReference>
<dbReference type="Proteomes" id="UP001231859">
    <property type="component" value="Chromosome"/>
</dbReference>
<dbReference type="RefSeq" id="WP_280939366.1">
    <property type="nucleotide sequence ID" value="NZ_CP123759.1"/>
</dbReference>
<sequence length="189" mass="22438">MVIILKTPRLILREWREADRLPFYRLNSDPDVMRYFPHLLSKIQSDAFIDRIRQKFIQQQGWGLWAVELRAEKQFIGFVGLNIPAYNLPFMPCTEIGWRLAKPFWRQGLAYEAACRVLDFAFLQQQMQEIVSFTAKINHPSESLMKKLAMEKDEHNFSHPALPSAHLLQQHILYRLNQQQWLKRTLNDS</sequence>
<accession>A0ABY8P4C0</accession>
<reference evidence="2 3" key="1">
    <citation type="submission" date="2023-04" db="EMBL/GenBank/DDBJ databases">
        <title>Genome dynamics across the evolutionary transition to endosymbiosis.</title>
        <authorList>
            <person name="Siozios S."/>
            <person name="Nadal-Jimenez P."/>
            <person name="Azagi T."/>
            <person name="Sprong H."/>
            <person name="Frost C.L."/>
            <person name="Parratt S.R."/>
            <person name="Taylor G."/>
            <person name="Brettell L."/>
            <person name="Lew K.C."/>
            <person name="Croft L."/>
            <person name="King K.C."/>
            <person name="Brockhurst M.A."/>
            <person name="Hypsa V."/>
            <person name="Novakova E."/>
            <person name="Darby A.C."/>
            <person name="Hurst G.D.D."/>
        </authorList>
    </citation>
    <scope>NUCLEOTIDE SEQUENCE [LARGE SCALE GENOMIC DNA]</scope>
    <source>
        <strain evidence="3">aApi_AU</strain>
    </source>
</reference>
<dbReference type="EMBL" id="CP123759">
    <property type="protein sequence ID" value="WGO84340.1"/>
    <property type="molecule type" value="Genomic_DNA"/>
</dbReference>
<dbReference type="InterPro" id="IPR051531">
    <property type="entry name" value="N-acetyltransferase"/>
</dbReference>
<evidence type="ECO:0000259" key="1">
    <source>
        <dbReference type="PROSITE" id="PS51186"/>
    </source>
</evidence>